<evidence type="ECO:0000313" key="1">
    <source>
        <dbReference type="EMBL" id="KAG5525011.1"/>
    </source>
</evidence>
<name>A0AAV6I8I8_9ERIC</name>
<protein>
    <submittedName>
        <fullName evidence="1">Uncharacterized protein</fullName>
    </submittedName>
</protein>
<reference evidence="1" key="1">
    <citation type="submission" date="2020-08" db="EMBL/GenBank/DDBJ databases">
        <title>Plant Genome Project.</title>
        <authorList>
            <person name="Zhang R.-G."/>
        </authorList>
    </citation>
    <scope>NUCLEOTIDE SEQUENCE</scope>
    <source>
        <strain evidence="1">WSP0</strain>
        <tissue evidence="1">Leaf</tissue>
    </source>
</reference>
<dbReference type="AlphaFoldDB" id="A0AAV6I8I8"/>
<evidence type="ECO:0000313" key="2">
    <source>
        <dbReference type="Proteomes" id="UP000823749"/>
    </source>
</evidence>
<organism evidence="1 2">
    <name type="scientific">Rhododendron griersonianum</name>
    <dbReference type="NCBI Taxonomy" id="479676"/>
    <lineage>
        <taxon>Eukaryota</taxon>
        <taxon>Viridiplantae</taxon>
        <taxon>Streptophyta</taxon>
        <taxon>Embryophyta</taxon>
        <taxon>Tracheophyta</taxon>
        <taxon>Spermatophyta</taxon>
        <taxon>Magnoliopsida</taxon>
        <taxon>eudicotyledons</taxon>
        <taxon>Gunneridae</taxon>
        <taxon>Pentapetalae</taxon>
        <taxon>asterids</taxon>
        <taxon>Ericales</taxon>
        <taxon>Ericaceae</taxon>
        <taxon>Ericoideae</taxon>
        <taxon>Rhodoreae</taxon>
        <taxon>Rhododendron</taxon>
    </lineage>
</organism>
<dbReference type="Proteomes" id="UP000823749">
    <property type="component" value="Chromosome 11"/>
</dbReference>
<sequence>MIHMVPIGNTGADTLLLVAPKYLEICFRAHSLTVYRERLVSSCDPDLFQTSFHTMWPGPRTGYQGYNINSGPSAAAGTTGRKQTC</sequence>
<accession>A0AAV6I8I8</accession>
<proteinExistence type="predicted"/>
<keyword evidence="2" id="KW-1185">Reference proteome</keyword>
<gene>
    <name evidence="1" type="ORF">RHGRI_031632</name>
</gene>
<dbReference type="EMBL" id="JACTNZ010000011">
    <property type="protein sequence ID" value="KAG5525011.1"/>
    <property type="molecule type" value="Genomic_DNA"/>
</dbReference>
<comment type="caution">
    <text evidence="1">The sequence shown here is derived from an EMBL/GenBank/DDBJ whole genome shotgun (WGS) entry which is preliminary data.</text>
</comment>